<dbReference type="PANTHER" id="PTHR42703:SF1">
    <property type="entry name" value="NA(+)_H(+) ANTIPORTER SUBUNIT D1"/>
    <property type="match status" value="1"/>
</dbReference>
<evidence type="ECO:0000256" key="4">
    <source>
        <dbReference type="ARBA" id="ARBA00022692"/>
    </source>
</evidence>
<evidence type="ECO:0000256" key="2">
    <source>
        <dbReference type="ARBA" id="ARBA00005346"/>
    </source>
</evidence>
<keyword evidence="4 7" id="KW-0812">Transmembrane</keyword>
<evidence type="ECO:0000256" key="6">
    <source>
        <dbReference type="ARBA" id="ARBA00023136"/>
    </source>
</evidence>
<evidence type="ECO:0000313" key="11">
    <source>
        <dbReference type="Proteomes" id="UP000278081"/>
    </source>
</evidence>
<reference evidence="10 11" key="1">
    <citation type="submission" date="2018-11" db="EMBL/GenBank/DDBJ databases">
        <title>Rhizobium chutanense sp. nov., isolated from root nodules of Phaseolus vulgaris in China.</title>
        <authorList>
            <person name="Huo Y."/>
        </authorList>
    </citation>
    <scope>NUCLEOTIDE SEQUENCE [LARGE SCALE GENOMIC DNA]</scope>
    <source>
        <strain evidence="10 11">C16</strain>
    </source>
</reference>
<feature type="transmembrane region" description="Helical" evidence="8">
    <location>
        <begin position="182"/>
        <end position="204"/>
    </location>
</feature>
<feature type="transmembrane region" description="Helical" evidence="8">
    <location>
        <begin position="258"/>
        <end position="281"/>
    </location>
</feature>
<keyword evidence="5 8" id="KW-1133">Transmembrane helix</keyword>
<dbReference type="RefSeq" id="WP_126911154.1">
    <property type="nucleotide sequence ID" value="NZ_ML133775.1"/>
</dbReference>
<feature type="transmembrane region" description="Helical" evidence="8">
    <location>
        <begin position="89"/>
        <end position="117"/>
    </location>
</feature>
<evidence type="ECO:0000256" key="7">
    <source>
        <dbReference type="RuleBase" id="RU000320"/>
    </source>
</evidence>
<dbReference type="NCBIfam" id="NF009306">
    <property type="entry name" value="PRK12663.1"/>
    <property type="match status" value="1"/>
</dbReference>
<feature type="transmembrane region" description="Helical" evidence="8">
    <location>
        <begin position="49"/>
        <end position="69"/>
    </location>
</feature>
<keyword evidence="6 8" id="KW-0472">Membrane</keyword>
<evidence type="ECO:0000259" key="9">
    <source>
        <dbReference type="Pfam" id="PF00361"/>
    </source>
</evidence>
<dbReference type="PRINTS" id="PR01437">
    <property type="entry name" value="NUOXDRDTASE4"/>
</dbReference>
<proteinExistence type="inferred from homology"/>
<accession>A0A3S0Q977</accession>
<comment type="similarity">
    <text evidence="2">Belongs to the CPA3 antiporters (TC 2.A.63) subunit D family.</text>
</comment>
<evidence type="ECO:0000256" key="1">
    <source>
        <dbReference type="ARBA" id="ARBA00004651"/>
    </source>
</evidence>
<dbReference type="Pfam" id="PF00361">
    <property type="entry name" value="Proton_antipo_M"/>
    <property type="match status" value="1"/>
</dbReference>
<feature type="transmembrane region" description="Helical" evidence="8">
    <location>
        <begin position="319"/>
        <end position="340"/>
    </location>
</feature>
<feature type="domain" description="NADH:quinone oxidoreductase/Mrp antiporter transmembrane" evidence="9">
    <location>
        <begin position="147"/>
        <end position="446"/>
    </location>
</feature>
<dbReference type="AlphaFoldDB" id="A0A3S0Q977"/>
<dbReference type="PANTHER" id="PTHR42703">
    <property type="entry name" value="NADH DEHYDROGENASE"/>
    <property type="match status" value="1"/>
</dbReference>
<feature type="transmembrane region" description="Helical" evidence="8">
    <location>
        <begin position="129"/>
        <end position="146"/>
    </location>
</feature>
<dbReference type="GO" id="GO:0008137">
    <property type="term" value="F:NADH dehydrogenase (ubiquinone) activity"/>
    <property type="evidence" value="ECO:0007669"/>
    <property type="project" value="InterPro"/>
</dbReference>
<dbReference type="EMBL" id="RJTJ01000028">
    <property type="protein sequence ID" value="RUL99822.1"/>
    <property type="molecule type" value="Genomic_DNA"/>
</dbReference>
<gene>
    <name evidence="10" type="ORF">EFR84_25940</name>
</gene>
<organism evidence="10 11">
    <name type="scientific">Rhizobium chutanense</name>
    <dbReference type="NCBI Taxonomy" id="2035448"/>
    <lineage>
        <taxon>Bacteria</taxon>
        <taxon>Pseudomonadati</taxon>
        <taxon>Pseudomonadota</taxon>
        <taxon>Alphaproteobacteria</taxon>
        <taxon>Hyphomicrobiales</taxon>
        <taxon>Rhizobiaceae</taxon>
        <taxon>Rhizobium/Agrobacterium group</taxon>
        <taxon>Rhizobium</taxon>
    </lineage>
</organism>
<protein>
    <submittedName>
        <fullName evidence="10">Na+/H+ antiporter subunit D</fullName>
    </submittedName>
</protein>
<evidence type="ECO:0000256" key="5">
    <source>
        <dbReference type="ARBA" id="ARBA00022989"/>
    </source>
</evidence>
<feature type="transmembrane region" description="Helical" evidence="8">
    <location>
        <begin position="472"/>
        <end position="493"/>
    </location>
</feature>
<dbReference type="InterPro" id="IPR050586">
    <property type="entry name" value="CPA3_Na-H_Antiporter_D"/>
</dbReference>
<feature type="transmembrane region" description="Helical" evidence="8">
    <location>
        <begin position="20"/>
        <end position="42"/>
    </location>
</feature>
<dbReference type="GO" id="GO:0042773">
    <property type="term" value="P:ATP synthesis coupled electron transport"/>
    <property type="evidence" value="ECO:0007669"/>
    <property type="project" value="InterPro"/>
</dbReference>
<dbReference type="OrthoDB" id="9768329at2"/>
<feature type="transmembrane region" description="Helical" evidence="8">
    <location>
        <begin position="435"/>
        <end position="460"/>
    </location>
</feature>
<evidence type="ECO:0000256" key="8">
    <source>
        <dbReference type="SAM" id="Phobius"/>
    </source>
</evidence>
<name>A0A3S0Q977_9HYPH</name>
<sequence>MAAPTTVDLSAALIAAPVPIGHWLAVLPVVHCIALGAVLLMLRAYPRLQAGLAMAGLAGLALIDAALLAKVAAEGPLTMVMGRWLPPFGIAFTVDLLGALLAFTAALAALAGGIYALADIGESGRRYGFFPLLMLLMAGVSGAFLTGDVFNLYVWFEVLLISSFGLIILGSERQQIDGALKYAVLNLIATTLFLIGVGILYAAFGTLNMADIAARTTDLRGTAPLMTLASLFLLAFAMKAAAFPVNFWLPAAYHTPRIVVSALFAGLLTKVGIYALIRVMVMLLPVERQELTPVIALAAAATILVGSLGALAENDIRRLFGYIVISGIGNMLAGVALGGGPVGGPVGGIDGISGAVFYALHSMVMMTALYLAAGEIARRGGGFALSNLGGLYRQSGGFTALSLVLFLAACGLPPFSGFWPKVILVKAALDLGAGWLSAAILAGGLLTTIAFGRLFLLAYWRPAPVVLTPSKAEWRTGLPLAALTALVIGFGILPDRLLALSQAAAAGLADPQAYLHSVFPGGVR</sequence>
<evidence type="ECO:0000313" key="10">
    <source>
        <dbReference type="EMBL" id="RUL99822.1"/>
    </source>
</evidence>
<dbReference type="Proteomes" id="UP000278081">
    <property type="component" value="Unassembled WGS sequence"/>
</dbReference>
<comment type="caution">
    <text evidence="10">The sequence shown here is derived from an EMBL/GenBank/DDBJ whole genome shotgun (WGS) entry which is preliminary data.</text>
</comment>
<feature type="transmembrane region" description="Helical" evidence="8">
    <location>
        <begin position="395"/>
        <end position="415"/>
    </location>
</feature>
<dbReference type="InterPro" id="IPR001750">
    <property type="entry name" value="ND/Mrp_TM"/>
</dbReference>
<evidence type="ECO:0000256" key="3">
    <source>
        <dbReference type="ARBA" id="ARBA00022475"/>
    </source>
</evidence>
<feature type="transmembrane region" description="Helical" evidence="8">
    <location>
        <begin position="152"/>
        <end position="170"/>
    </location>
</feature>
<feature type="transmembrane region" description="Helical" evidence="8">
    <location>
        <begin position="293"/>
        <end position="312"/>
    </location>
</feature>
<dbReference type="GO" id="GO:0005886">
    <property type="term" value="C:plasma membrane"/>
    <property type="evidence" value="ECO:0007669"/>
    <property type="project" value="UniProtKB-SubCell"/>
</dbReference>
<feature type="transmembrane region" description="Helical" evidence="8">
    <location>
        <begin position="224"/>
        <end position="249"/>
    </location>
</feature>
<feature type="transmembrane region" description="Helical" evidence="8">
    <location>
        <begin position="352"/>
        <end position="374"/>
    </location>
</feature>
<keyword evidence="3" id="KW-1003">Cell membrane</keyword>
<dbReference type="InterPro" id="IPR003918">
    <property type="entry name" value="NADH_UbQ_OxRdtase"/>
</dbReference>
<comment type="subcellular location">
    <subcellularLocation>
        <location evidence="1">Cell membrane</location>
        <topology evidence="1">Multi-pass membrane protein</topology>
    </subcellularLocation>
    <subcellularLocation>
        <location evidence="7">Membrane</location>
        <topology evidence="7">Multi-pass membrane protein</topology>
    </subcellularLocation>
</comment>